<dbReference type="eggNOG" id="COG2226">
    <property type="taxonomic scope" value="Bacteria"/>
</dbReference>
<keyword evidence="2" id="KW-0489">Methyltransferase</keyword>
<dbReference type="PROSITE" id="PS01131">
    <property type="entry name" value="RRNA_A_DIMETH"/>
    <property type="match status" value="1"/>
</dbReference>
<sequence length="274" mass="31049">MSEQGSYQISTIASNVEKEINRLKAQVELFWDKECKHYIEFGLSDGMAIVESGSGPGFITEKILKRFPNVNITAVEIDPLLVDYARKYLSEQCLPNKYQVIQKSIMETDLPENSYDFAITRLVLEHLPNPVKAVREIVRILKPGGKAIFVDNDFEMHIMAYPNVTDLRELYNSYCQARYAEGGNPKIGRELPLILKEGGLSNVDFEVICAHSEVIGDEMFFKSEGLAIPSKLVHDGFLSSKVLGRISVEWRNMIKSEKHSIVRQLYMAVGEKLL</sequence>
<reference evidence="2" key="1">
    <citation type="submission" date="2009-07" db="EMBL/GenBank/DDBJ databases">
        <authorList>
            <consortium name="US DOE Joint Genome Institute (JGI-PGF)"/>
            <person name="Lucas S."/>
            <person name="Copeland A."/>
            <person name="Lapidus A."/>
            <person name="Glavina del Rio T."/>
            <person name="Tice H."/>
            <person name="Bruce D."/>
            <person name="Goodwin L."/>
            <person name="Pitluck S."/>
            <person name="Larimer F."/>
            <person name="Land M.L."/>
            <person name="Mouttaki H."/>
            <person name="He Z."/>
            <person name="Zhou J."/>
            <person name="Hemme C.L."/>
        </authorList>
    </citation>
    <scope>NUCLEOTIDE SEQUENCE [LARGE SCALE GENOMIC DNA]</scope>
    <source>
        <strain evidence="2">DSM 2782</strain>
    </source>
</reference>
<accession>F1TAA3</accession>
<dbReference type="SUPFAM" id="SSF53335">
    <property type="entry name" value="S-adenosyl-L-methionine-dependent methyltransferases"/>
    <property type="match status" value="1"/>
</dbReference>
<protein>
    <submittedName>
        <fullName evidence="2">Methyltransferase type 11</fullName>
    </submittedName>
</protein>
<comment type="caution">
    <text evidence="2">The sequence shown here is derived from an EMBL/GenBank/DDBJ whole genome shotgun (WGS) entry which is preliminary data.</text>
</comment>
<keyword evidence="3" id="KW-1185">Reference proteome</keyword>
<dbReference type="STRING" id="588581.Cpap_3271"/>
<dbReference type="InterPro" id="IPR013216">
    <property type="entry name" value="Methyltransf_11"/>
</dbReference>
<evidence type="ECO:0000313" key="2">
    <source>
        <dbReference type="EMBL" id="EGD48845.1"/>
    </source>
</evidence>
<dbReference type="AlphaFoldDB" id="F1TAA3"/>
<keyword evidence="2" id="KW-0808">Transferase</keyword>
<evidence type="ECO:0000259" key="1">
    <source>
        <dbReference type="Pfam" id="PF08241"/>
    </source>
</evidence>
<dbReference type="InterPro" id="IPR029063">
    <property type="entry name" value="SAM-dependent_MTases_sf"/>
</dbReference>
<dbReference type="Proteomes" id="UP000003860">
    <property type="component" value="Unassembled WGS sequence"/>
</dbReference>
<dbReference type="Gene3D" id="3.40.50.150">
    <property type="entry name" value="Vaccinia Virus protein VP39"/>
    <property type="match status" value="1"/>
</dbReference>
<gene>
    <name evidence="2" type="ORF">Cpap_3271</name>
</gene>
<feature type="domain" description="Methyltransferase type 11" evidence="1">
    <location>
        <begin position="51"/>
        <end position="149"/>
    </location>
</feature>
<dbReference type="RefSeq" id="WP_004618171.1">
    <property type="nucleotide sequence ID" value="NZ_ACXX02000003.1"/>
</dbReference>
<proteinExistence type="predicted"/>
<dbReference type="CDD" id="cd02440">
    <property type="entry name" value="AdoMet_MTases"/>
    <property type="match status" value="1"/>
</dbReference>
<organism evidence="2 3">
    <name type="scientific">Ruminiclostridium papyrosolvens DSM 2782</name>
    <dbReference type="NCBI Taxonomy" id="588581"/>
    <lineage>
        <taxon>Bacteria</taxon>
        <taxon>Bacillati</taxon>
        <taxon>Bacillota</taxon>
        <taxon>Clostridia</taxon>
        <taxon>Eubacteriales</taxon>
        <taxon>Oscillospiraceae</taxon>
        <taxon>Ruminiclostridium</taxon>
    </lineage>
</organism>
<evidence type="ECO:0000313" key="3">
    <source>
        <dbReference type="Proteomes" id="UP000003860"/>
    </source>
</evidence>
<reference evidence="2" key="2">
    <citation type="submission" date="2011-01" db="EMBL/GenBank/DDBJ databases">
        <title>The Non-contiguous Finished genome of Clostridium papyrosolvens.</title>
        <authorList>
            <person name="Lucas S."/>
            <person name="Copeland A."/>
            <person name="Lapidus A."/>
            <person name="Cheng J.-F."/>
            <person name="Goodwin L."/>
            <person name="Pitluck S."/>
            <person name="Misra M."/>
            <person name="Chertkov O."/>
            <person name="Detter J.C."/>
            <person name="Han C."/>
            <person name="Tapia R."/>
            <person name="Land M."/>
            <person name="Hauser L."/>
            <person name="Kyrpides N."/>
            <person name="Ivanova N."/>
            <person name="Pagani I."/>
            <person name="Mouttaki H."/>
            <person name="He Z."/>
            <person name="Zhou J."/>
            <person name="Hemme C.L."/>
            <person name="Woyke T."/>
        </authorList>
    </citation>
    <scope>NUCLEOTIDE SEQUENCE [LARGE SCALE GENOMIC DNA]</scope>
    <source>
        <strain evidence="2">DSM 2782</strain>
    </source>
</reference>
<dbReference type="OrthoDB" id="9772751at2"/>
<dbReference type="EMBL" id="ACXX02000003">
    <property type="protein sequence ID" value="EGD48845.1"/>
    <property type="molecule type" value="Genomic_DNA"/>
</dbReference>
<dbReference type="PANTHER" id="PTHR43861">
    <property type="entry name" value="TRANS-ACONITATE 2-METHYLTRANSFERASE-RELATED"/>
    <property type="match status" value="1"/>
</dbReference>
<dbReference type="Pfam" id="PF08241">
    <property type="entry name" value="Methyltransf_11"/>
    <property type="match status" value="1"/>
</dbReference>
<dbReference type="GO" id="GO:0000179">
    <property type="term" value="F:rRNA (adenine-N6,N6-)-dimethyltransferase activity"/>
    <property type="evidence" value="ECO:0007669"/>
    <property type="project" value="InterPro"/>
</dbReference>
<name>F1TAA3_9FIRM</name>
<dbReference type="InterPro" id="IPR020596">
    <property type="entry name" value="rRNA_Ade_Mease_Trfase_CS"/>
</dbReference>